<organism evidence="3 4">
    <name type="scientific">Propylenella binzhouense</name>
    <dbReference type="NCBI Taxonomy" id="2555902"/>
    <lineage>
        <taxon>Bacteria</taxon>
        <taxon>Pseudomonadati</taxon>
        <taxon>Pseudomonadota</taxon>
        <taxon>Alphaproteobacteria</taxon>
        <taxon>Hyphomicrobiales</taxon>
        <taxon>Propylenellaceae</taxon>
        <taxon>Propylenella</taxon>
    </lineage>
</organism>
<dbReference type="PANTHER" id="PTHR43802:SF1">
    <property type="entry name" value="IP11341P-RELATED"/>
    <property type="match status" value="1"/>
</dbReference>
<dbReference type="InterPro" id="IPR018376">
    <property type="entry name" value="Enoyl-CoA_hyd/isom_CS"/>
</dbReference>
<accession>A0A964T2I3</accession>
<dbReference type="EMBL" id="SPKJ01000003">
    <property type="protein sequence ID" value="MYZ46407.1"/>
    <property type="molecule type" value="Genomic_DNA"/>
</dbReference>
<dbReference type="GO" id="GO:0003824">
    <property type="term" value="F:catalytic activity"/>
    <property type="evidence" value="ECO:0007669"/>
    <property type="project" value="InterPro"/>
</dbReference>
<proteinExistence type="inferred from homology"/>
<dbReference type="Pfam" id="PF00378">
    <property type="entry name" value="ECH_1"/>
    <property type="match status" value="1"/>
</dbReference>
<dbReference type="RefSeq" id="WP_161138755.1">
    <property type="nucleotide sequence ID" value="NZ_SPKJ01000003.1"/>
</dbReference>
<keyword evidence="4" id="KW-1185">Reference proteome</keyword>
<dbReference type="AlphaFoldDB" id="A0A964T2I3"/>
<comment type="caution">
    <text evidence="3">The sequence shown here is derived from an EMBL/GenBank/DDBJ whole genome shotgun (WGS) entry which is preliminary data.</text>
</comment>
<reference evidence="3" key="1">
    <citation type="submission" date="2019-03" db="EMBL/GenBank/DDBJ databases">
        <title>Afifella sp. nov., isolated from activated sludge.</title>
        <authorList>
            <person name="Li Q."/>
            <person name="Liu Y."/>
        </authorList>
    </citation>
    <scope>NUCLEOTIDE SEQUENCE</scope>
    <source>
        <strain evidence="3">L72</strain>
    </source>
</reference>
<gene>
    <name evidence="3" type="ORF">E4O86_01560</name>
</gene>
<dbReference type="OrthoDB" id="9807606at2"/>
<dbReference type="InterPro" id="IPR001753">
    <property type="entry name" value="Enoyl-CoA_hydra/iso"/>
</dbReference>
<dbReference type="SUPFAM" id="SSF52096">
    <property type="entry name" value="ClpP/crotonase"/>
    <property type="match status" value="1"/>
</dbReference>
<dbReference type="Proteomes" id="UP000773614">
    <property type="component" value="Unassembled WGS sequence"/>
</dbReference>
<protein>
    <submittedName>
        <fullName evidence="3">Enoyl-CoA hydratase/isomerase family protein</fullName>
    </submittedName>
</protein>
<name>A0A964T2I3_9HYPH</name>
<dbReference type="PANTHER" id="PTHR43802">
    <property type="entry name" value="ENOYL-COA HYDRATASE"/>
    <property type="match status" value="1"/>
</dbReference>
<dbReference type="Gene3D" id="3.90.226.10">
    <property type="entry name" value="2-enoyl-CoA Hydratase, Chain A, domain 1"/>
    <property type="match status" value="1"/>
</dbReference>
<dbReference type="InterPro" id="IPR029045">
    <property type="entry name" value="ClpP/crotonase-like_dom_sf"/>
</dbReference>
<evidence type="ECO:0000256" key="2">
    <source>
        <dbReference type="RuleBase" id="RU003707"/>
    </source>
</evidence>
<evidence type="ECO:0000313" key="3">
    <source>
        <dbReference type="EMBL" id="MYZ46407.1"/>
    </source>
</evidence>
<comment type="similarity">
    <text evidence="1 2">Belongs to the enoyl-CoA hydratase/isomerase family.</text>
</comment>
<sequence>MANSEILIVDDNSPGVRCLTLNRPDRLNALDGELTRRLLETVRETAADETIKVIVVKATGRAFCAGADLKWLNEGTLADHHAHLAFQDDLADLCNSLEAAPQVAVGAIQGFALAGGLELALACDMLVVSESAEMGDEHIRRNLIAGGGGTQRLPRKIGLARGLYHLLSGARMTGRQAAEYGLACAAVPTDQVEDKALELARSLAKTDAKALAMTKELVRRGLELPLREGLWLERWTQYRYRNASDAMDKGVAHFAEKRA</sequence>
<evidence type="ECO:0000313" key="4">
    <source>
        <dbReference type="Proteomes" id="UP000773614"/>
    </source>
</evidence>
<evidence type="ECO:0000256" key="1">
    <source>
        <dbReference type="ARBA" id="ARBA00005254"/>
    </source>
</evidence>
<dbReference type="CDD" id="cd06558">
    <property type="entry name" value="crotonase-like"/>
    <property type="match status" value="1"/>
</dbReference>
<dbReference type="PROSITE" id="PS00166">
    <property type="entry name" value="ENOYL_COA_HYDRATASE"/>
    <property type="match status" value="1"/>
</dbReference>